<keyword evidence="2" id="KW-1185">Reference proteome</keyword>
<gene>
    <name evidence="1" type="ORF">M408DRAFT_91900</name>
</gene>
<dbReference type="EMBL" id="KN824277">
    <property type="protein sequence ID" value="KIM34196.1"/>
    <property type="molecule type" value="Genomic_DNA"/>
</dbReference>
<proteinExistence type="predicted"/>
<dbReference type="HOGENOM" id="CLU_2098320_0_0_1"/>
<sequence length="116" mass="12893">MLNAMQLCCASLMLCSISHLTVIMSITLWGGIILVCSSNPYQDNRSSPAAVRVRLTPTQIRVDRRGSISRSPSPTVTQVNNRTEALSRILWDHRPNYGATDEAPSYYSSLILLIQK</sequence>
<reference evidence="1 2" key="1">
    <citation type="submission" date="2014-04" db="EMBL/GenBank/DDBJ databases">
        <authorList>
            <consortium name="DOE Joint Genome Institute"/>
            <person name="Kuo A."/>
            <person name="Zuccaro A."/>
            <person name="Kohler A."/>
            <person name="Nagy L.G."/>
            <person name="Floudas D."/>
            <person name="Copeland A."/>
            <person name="Barry K.W."/>
            <person name="Cichocki N."/>
            <person name="Veneault-Fourrey C."/>
            <person name="LaButti K."/>
            <person name="Lindquist E.A."/>
            <person name="Lipzen A."/>
            <person name="Lundell T."/>
            <person name="Morin E."/>
            <person name="Murat C."/>
            <person name="Sun H."/>
            <person name="Tunlid A."/>
            <person name="Henrissat B."/>
            <person name="Grigoriev I.V."/>
            <person name="Hibbett D.S."/>
            <person name="Martin F."/>
            <person name="Nordberg H.P."/>
            <person name="Cantor M.N."/>
            <person name="Hua S.X."/>
        </authorList>
    </citation>
    <scope>NUCLEOTIDE SEQUENCE [LARGE SCALE GENOMIC DNA]</scope>
    <source>
        <strain evidence="1 2">MAFF 305830</strain>
    </source>
</reference>
<name>A0A0C3BS34_SERVB</name>
<evidence type="ECO:0000313" key="2">
    <source>
        <dbReference type="Proteomes" id="UP000054097"/>
    </source>
</evidence>
<protein>
    <submittedName>
        <fullName evidence="1">Uncharacterized protein</fullName>
    </submittedName>
</protein>
<dbReference type="Proteomes" id="UP000054097">
    <property type="component" value="Unassembled WGS sequence"/>
</dbReference>
<dbReference type="AlphaFoldDB" id="A0A0C3BS34"/>
<organism evidence="1 2">
    <name type="scientific">Serendipita vermifera MAFF 305830</name>
    <dbReference type="NCBI Taxonomy" id="933852"/>
    <lineage>
        <taxon>Eukaryota</taxon>
        <taxon>Fungi</taxon>
        <taxon>Dikarya</taxon>
        <taxon>Basidiomycota</taxon>
        <taxon>Agaricomycotina</taxon>
        <taxon>Agaricomycetes</taxon>
        <taxon>Sebacinales</taxon>
        <taxon>Serendipitaceae</taxon>
        <taxon>Serendipita</taxon>
    </lineage>
</organism>
<accession>A0A0C3BS34</accession>
<evidence type="ECO:0000313" key="1">
    <source>
        <dbReference type="EMBL" id="KIM34196.1"/>
    </source>
</evidence>
<reference evidence="2" key="2">
    <citation type="submission" date="2015-01" db="EMBL/GenBank/DDBJ databases">
        <title>Evolutionary Origins and Diversification of the Mycorrhizal Mutualists.</title>
        <authorList>
            <consortium name="DOE Joint Genome Institute"/>
            <consortium name="Mycorrhizal Genomics Consortium"/>
            <person name="Kohler A."/>
            <person name="Kuo A."/>
            <person name="Nagy L.G."/>
            <person name="Floudas D."/>
            <person name="Copeland A."/>
            <person name="Barry K.W."/>
            <person name="Cichocki N."/>
            <person name="Veneault-Fourrey C."/>
            <person name="LaButti K."/>
            <person name="Lindquist E.A."/>
            <person name="Lipzen A."/>
            <person name="Lundell T."/>
            <person name="Morin E."/>
            <person name="Murat C."/>
            <person name="Riley R."/>
            <person name="Ohm R."/>
            <person name="Sun H."/>
            <person name="Tunlid A."/>
            <person name="Henrissat B."/>
            <person name="Grigoriev I.V."/>
            <person name="Hibbett D.S."/>
            <person name="Martin F."/>
        </authorList>
    </citation>
    <scope>NUCLEOTIDE SEQUENCE [LARGE SCALE GENOMIC DNA]</scope>
    <source>
        <strain evidence="2">MAFF 305830</strain>
    </source>
</reference>